<dbReference type="Proteomes" id="UP000192366">
    <property type="component" value="Unassembled WGS sequence"/>
</dbReference>
<dbReference type="EMBL" id="MVHJ01000062">
    <property type="protein sequence ID" value="ORA01388.1"/>
    <property type="molecule type" value="Genomic_DNA"/>
</dbReference>
<dbReference type="OrthoDB" id="4571285at2"/>
<feature type="non-terminal residue" evidence="3">
    <location>
        <position position="122"/>
    </location>
</feature>
<reference evidence="3 4" key="1">
    <citation type="submission" date="2017-02" db="EMBL/GenBank/DDBJ databases">
        <title>The new phylogeny of genus Mycobacterium.</title>
        <authorList>
            <person name="Tortoli E."/>
            <person name="Trovato A."/>
            <person name="Cirillo D.M."/>
        </authorList>
    </citation>
    <scope>NUCLEOTIDE SEQUENCE [LARGE SCALE GENOMIC DNA]</scope>
    <source>
        <strain evidence="3 4">DSM 45578</strain>
    </source>
</reference>
<feature type="chain" id="PRO_5012687512" description="Tat pathway signal protein" evidence="2">
    <location>
        <begin position="37"/>
        <end position="122"/>
    </location>
</feature>
<comment type="caution">
    <text evidence="3">The sequence shown here is derived from an EMBL/GenBank/DDBJ whole genome shotgun (WGS) entry which is preliminary data.</text>
</comment>
<proteinExistence type="predicted"/>
<dbReference type="STRING" id="564198.BST17_28455"/>
<evidence type="ECO:0008006" key="5">
    <source>
        <dbReference type="Google" id="ProtNLM"/>
    </source>
</evidence>
<protein>
    <recommendedName>
        <fullName evidence="5">Tat pathway signal protein</fullName>
    </recommendedName>
</protein>
<evidence type="ECO:0000256" key="1">
    <source>
        <dbReference type="SAM" id="MobiDB-lite"/>
    </source>
</evidence>
<accession>A0A1W9YMT4</accession>
<organism evidence="3 4">
    <name type="scientific">Mycolicibacterium bacteremicum</name>
    <name type="common">Mycobacterium bacteremicum</name>
    <dbReference type="NCBI Taxonomy" id="564198"/>
    <lineage>
        <taxon>Bacteria</taxon>
        <taxon>Bacillati</taxon>
        <taxon>Actinomycetota</taxon>
        <taxon>Actinomycetes</taxon>
        <taxon>Mycobacteriales</taxon>
        <taxon>Mycobacteriaceae</taxon>
        <taxon>Mycolicibacterium</taxon>
    </lineage>
</organism>
<dbReference type="InterPro" id="IPR006311">
    <property type="entry name" value="TAT_signal"/>
</dbReference>
<evidence type="ECO:0000313" key="4">
    <source>
        <dbReference type="Proteomes" id="UP000192366"/>
    </source>
</evidence>
<sequence>MGVPSALPQLSRRRLLIGALPATLALGVLGSSTACAPEAPPADLADLRTQFDRARSDSTLAGDAATALAGPSRQALVAALTAIAAERSAHGDALAAEITRLTDGQAPATDTTTPTTSTAPAA</sequence>
<name>A0A1W9YMT4_MYCBA</name>
<evidence type="ECO:0000313" key="3">
    <source>
        <dbReference type="EMBL" id="ORA01388.1"/>
    </source>
</evidence>
<dbReference type="PROSITE" id="PS51318">
    <property type="entry name" value="TAT"/>
    <property type="match status" value="1"/>
</dbReference>
<keyword evidence="2" id="KW-0732">Signal</keyword>
<feature type="region of interest" description="Disordered" evidence="1">
    <location>
        <begin position="100"/>
        <end position="122"/>
    </location>
</feature>
<feature type="compositionally biased region" description="Low complexity" evidence="1">
    <location>
        <begin position="106"/>
        <end position="122"/>
    </location>
</feature>
<dbReference type="AlphaFoldDB" id="A0A1W9YMT4"/>
<keyword evidence="4" id="KW-1185">Reference proteome</keyword>
<feature type="signal peptide" evidence="2">
    <location>
        <begin position="1"/>
        <end position="36"/>
    </location>
</feature>
<evidence type="ECO:0000256" key="2">
    <source>
        <dbReference type="SAM" id="SignalP"/>
    </source>
</evidence>
<gene>
    <name evidence="3" type="ORF">BST17_28455</name>
</gene>